<accession>A0A8X6VHQ6</accession>
<proteinExistence type="predicted"/>
<protein>
    <submittedName>
        <fullName evidence="1">Uncharacterized protein</fullName>
    </submittedName>
</protein>
<gene>
    <name evidence="1" type="ORF">TNCV_1356391</name>
</gene>
<dbReference type="EMBL" id="BMAU01021280">
    <property type="protein sequence ID" value="GFY08228.1"/>
    <property type="molecule type" value="Genomic_DNA"/>
</dbReference>
<dbReference type="Proteomes" id="UP000887159">
    <property type="component" value="Unassembled WGS sequence"/>
</dbReference>
<organism evidence="1 2">
    <name type="scientific">Trichonephila clavipes</name>
    <name type="common">Golden silk orbweaver</name>
    <name type="synonym">Nephila clavipes</name>
    <dbReference type="NCBI Taxonomy" id="2585209"/>
    <lineage>
        <taxon>Eukaryota</taxon>
        <taxon>Metazoa</taxon>
        <taxon>Ecdysozoa</taxon>
        <taxon>Arthropoda</taxon>
        <taxon>Chelicerata</taxon>
        <taxon>Arachnida</taxon>
        <taxon>Araneae</taxon>
        <taxon>Araneomorphae</taxon>
        <taxon>Entelegynae</taxon>
        <taxon>Araneoidea</taxon>
        <taxon>Nephilidae</taxon>
        <taxon>Trichonephila</taxon>
    </lineage>
</organism>
<sequence>MGQSFQVDYKKSQCFKIFSLIHSFDDDEASVSLGHVTQFTPDAERQLFQGHGSRQVVFPVDPFVYVMFGPAIFGGHEEVRVVHREANQFWIFAILWNAGDRQYDGDRLATMVRHVGMGKKG</sequence>
<evidence type="ECO:0000313" key="2">
    <source>
        <dbReference type="Proteomes" id="UP000887159"/>
    </source>
</evidence>
<name>A0A8X6VHQ6_TRICX</name>
<reference evidence="1" key="1">
    <citation type="submission" date="2020-08" db="EMBL/GenBank/DDBJ databases">
        <title>Multicomponent nature underlies the extraordinary mechanical properties of spider dragline silk.</title>
        <authorList>
            <person name="Kono N."/>
            <person name="Nakamura H."/>
            <person name="Mori M."/>
            <person name="Yoshida Y."/>
            <person name="Ohtoshi R."/>
            <person name="Malay A.D."/>
            <person name="Moran D.A.P."/>
            <person name="Tomita M."/>
            <person name="Numata K."/>
            <person name="Arakawa K."/>
        </authorList>
    </citation>
    <scope>NUCLEOTIDE SEQUENCE</scope>
</reference>
<dbReference type="AlphaFoldDB" id="A0A8X6VHQ6"/>
<evidence type="ECO:0000313" key="1">
    <source>
        <dbReference type="EMBL" id="GFY08228.1"/>
    </source>
</evidence>
<comment type="caution">
    <text evidence="1">The sequence shown here is derived from an EMBL/GenBank/DDBJ whole genome shotgun (WGS) entry which is preliminary data.</text>
</comment>
<keyword evidence="2" id="KW-1185">Reference proteome</keyword>